<accession>X1LYL6</accession>
<proteinExistence type="predicted"/>
<gene>
    <name evidence="1" type="ORF">S06H3_33716</name>
</gene>
<organism evidence="1">
    <name type="scientific">marine sediment metagenome</name>
    <dbReference type="NCBI Taxonomy" id="412755"/>
    <lineage>
        <taxon>unclassified sequences</taxon>
        <taxon>metagenomes</taxon>
        <taxon>ecological metagenomes</taxon>
    </lineage>
</organism>
<evidence type="ECO:0000313" key="1">
    <source>
        <dbReference type="EMBL" id="GAI24188.1"/>
    </source>
</evidence>
<dbReference type="AlphaFoldDB" id="X1LYL6"/>
<protein>
    <submittedName>
        <fullName evidence="1">Uncharacterized protein</fullName>
    </submittedName>
</protein>
<dbReference type="EMBL" id="BARV01020155">
    <property type="protein sequence ID" value="GAI24188.1"/>
    <property type="molecule type" value="Genomic_DNA"/>
</dbReference>
<sequence length="84" mass="9688">VQIESLNKLIVDGQGDTVELYQMIADDSQVDLAARLDAKLTLDGYPQRFVELAYKKFAGYSLNNTENNYYHRQLKKAQKSRLMM</sequence>
<name>X1LYL6_9ZZZZ</name>
<reference evidence="1" key="1">
    <citation type="journal article" date="2014" name="Front. Microbiol.">
        <title>High frequency of phylogenetically diverse reductive dehalogenase-homologous genes in deep subseafloor sedimentary metagenomes.</title>
        <authorList>
            <person name="Kawai M."/>
            <person name="Futagami T."/>
            <person name="Toyoda A."/>
            <person name="Takaki Y."/>
            <person name="Nishi S."/>
            <person name="Hori S."/>
            <person name="Arai W."/>
            <person name="Tsubouchi T."/>
            <person name="Morono Y."/>
            <person name="Uchiyama I."/>
            <person name="Ito T."/>
            <person name="Fujiyama A."/>
            <person name="Inagaki F."/>
            <person name="Takami H."/>
        </authorList>
    </citation>
    <scope>NUCLEOTIDE SEQUENCE</scope>
    <source>
        <strain evidence="1">Expedition CK06-06</strain>
    </source>
</reference>
<comment type="caution">
    <text evidence="1">The sequence shown here is derived from an EMBL/GenBank/DDBJ whole genome shotgun (WGS) entry which is preliminary data.</text>
</comment>
<feature type="non-terminal residue" evidence="1">
    <location>
        <position position="1"/>
    </location>
</feature>